<dbReference type="STRING" id="37658.SAMN05661086_02968"/>
<dbReference type="RefSeq" id="WP_092562354.1">
    <property type="nucleotide sequence ID" value="NZ_FOYZ01000012.1"/>
</dbReference>
<organism evidence="1 2">
    <name type="scientific">Anaeromicropila populeti</name>
    <dbReference type="NCBI Taxonomy" id="37658"/>
    <lineage>
        <taxon>Bacteria</taxon>
        <taxon>Bacillati</taxon>
        <taxon>Bacillota</taxon>
        <taxon>Clostridia</taxon>
        <taxon>Lachnospirales</taxon>
        <taxon>Lachnospiraceae</taxon>
        <taxon>Anaeromicropila</taxon>
    </lineage>
</organism>
<proteinExistence type="predicted"/>
<dbReference type="AlphaFoldDB" id="A0A1I6L0W3"/>
<dbReference type="EMBL" id="FOYZ01000012">
    <property type="protein sequence ID" value="SFR97094.1"/>
    <property type="molecule type" value="Genomic_DNA"/>
</dbReference>
<sequence length="83" mass="9685">MKCVYGFIKGIEINYCFMCDCSCKNPCEDCQSFKEYKKPYYMVSVSDLYYICDTETDTIINVVRKLSNARIIFDALTNDSLKK</sequence>
<evidence type="ECO:0000313" key="1">
    <source>
        <dbReference type="EMBL" id="SFR97094.1"/>
    </source>
</evidence>
<accession>A0A1I6L0W3</accession>
<evidence type="ECO:0000313" key="2">
    <source>
        <dbReference type="Proteomes" id="UP000199659"/>
    </source>
</evidence>
<dbReference type="Proteomes" id="UP000199659">
    <property type="component" value="Unassembled WGS sequence"/>
</dbReference>
<keyword evidence="2" id="KW-1185">Reference proteome</keyword>
<gene>
    <name evidence="1" type="ORF">SAMN05661086_02968</name>
</gene>
<name>A0A1I6L0W3_9FIRM</name>
<protein>
    <submittedName>
        <fullName evidence="1">Uncharacterized protein</fullName>
    </submittedName>
</protein>
<reference evidence="1 2" key="1">
    <citation type="submission" date="2016-10" db="EMBL/GenBank/DDBJ databases">
        <authorList>
            <person name="de Groot N.N."/>
        </authorList>
    </citation>
    <scope>NUCLEOTIDE SEQUENCE [LARGE SCALE GENOMIC DNA]</scope>
    <source>
        <strain evidence="1 2">743A</strain>
    </source>
</reference>